<gene>
    <name evidence="9" type="ORF">GCM10011289_05470</name>
</gene>
<dbReference type="PANTHER" id="PTHR11839:SF18">
    <property type="entry name" value="NUDIX HYDROLASE DOMAIN-CONTAINING PROTEIN"/>
    <property type="match status" value="1"/>
</dbReference>
<evidence type="ECO:0000259" key="8">
    <source>
        <dbReference type="PROSITE" id="PS51462"/>
    </source>
</evidence>
<dbReference type="GO" id="GO:0016787">
    <property type="term" value="F:hydrolase activity"/>
    <property type="evidence" value="ECO:0007669"/>
    <property type="project" value="UniProtKB-KW"/>
</dbReference>
<keyword evidence="5" id="KW-0378">Hydrolase</keyword>
<evidence type="ECO:0000256" key="1">
    <source>
        <dbReference type="ARBA" id="ARBA00000847"/>
    </source>
</evidence>
<comment type="caution">
    <text evidence="9">The sequence shown here is derived from an EMBL/GenBank/DDBJ whole genome shotgun (WGS) entry which is preliminary data.</text>
</comment>
<evidence type="ECO:0000313" key="9">
    <source>
        <dbReference type="EMBL" id="GGY05961.1"/>
    </source>
</evidence>
<dbReference type="EMBL" id="BMYX01000002">
    <property type="protein sequence ID" value="GGY05961.1"/>
    <property type="molecule type" value="Genomic_DNA"/>
</dbReference>
<organism evidence="9 10">
    <name type="scientific">Paludibacterium paludis</name>
    <dbReference type="NCBI Taxonomy" id="1225769"/>
    <lineage>
        <taxon>Bacteria</taxon>
        <taxon>Pseudomonadati</taxon>
        <taxon>Pseudomonadota</taxon>
        <taxon>Betaproteobacteria</taxon>
        <taxon>Neisseriales</taxon>
        <taxon>Chromobacteriaceae</taxon>
        <taxon>Paludibacterium</taxon>
    </lineage>
</organism>
<dbReference type="InterPro" id="IPR020084">
    <property type="entry name" value="NUDIX_hydrolase_CS"/>
</dbReference>
<dbReference type="InterPro" id="IPR000086">
    <property type="entry name" value="NUDIX_hydrolase_dom"/>
</dbReference>
<dbReference type="Proteomes" id="UP000645257">
    <property type="component" value="Unassembled WGS sequence"/>
</dbReference>
<dbReference type="GO" id="GO:0019693">
    <property type="term" value="P:ribose phosphate metabolic process"/>
    <property type="evidence" value="ECO:0007669"/>
    <property type="project" value="TreeGrafter"/>
</dbReference>
<dbReference type="Pfam" id="PF00293">
    <property type="entry name" value="NUDIX"/>
    <property type="match status" value="1"/>
</dbReference>
<accession>A0A918NYH5</accession>
<evidence type="ECO:0000256" key="4">
    <source>
        <dbReference type="ARBA" id="ARBA00016377"/>
    </source>
</evidence>
<comment type="similarity">
    <text evidence="3">Belongs to the Nudix hydrolase family. NudK subfamily.</text>
</comment>
<dbReference type="RefSeq" id="WP_244976382.1">
    <property type="nucleotide sequence ID" value="NZ_CP069161.1"/>
</dbReference>
<dbReference type="SUPFAM" id="SSF55811">
    <property type="entry name" value="Nudix"/>
    <property type="match status" value="1"/>
</dbReference>
<dbReference type="PROSITE" id="PS00893">
    <property type="entry name" value="NUDIX_BOX"/>
    <property type="match status" value="1"/>
</dbReference>
<protein>
    <recommendedName>
        <fullName evidence="4">GDP-mannose pyrophosphatase</fullName>
    </recommendedName>
    <alternativeName>
        <fullName evidence="6">GDP-mannose hydrolase</fullName>
    </alternativeName>
    <alternativeName>
        <fullName evidence="7">GDPMK</fullName>
    </alternativeName>
</protein>
<keyword evidence="10" id="KW-1185">Reference proteome</keyword>
<feature type="domain" description="Nudix hydrolase" evidence="8">
    <location>
        <begin position="41"/>
        <end position="176"/>
    </location>
</feature>
<dbReference type="GO" id="GO:0005829">
    <property type="term" value="C:cytosol"/>
    <property type="evidence" value="ECO:0007669"/>
    <property type="project" value="TreeGrafter"/>
</dbReference>
<dbReference type="PANTHER" id="PTHR11839">
    <property type="entry name" value="UDP/ADP-SUGAR PYROPHOSPHATASE"/>
    <property type="match status" value="1"/>
</dbReference>
<evidence type="ECO:0000256" key="3">
    <source>
        <dbReference type="ARBA" id="ARBA00007275"/>
    </source>
</evidence>
<sequence>MTVDLQEKTLEQTLVYEGGFLKVRRDTVALPDGKEAIREFILHPGAVAVLALTEDRHLVLERQYRYPAGREFLEIPAGKIDPDEAREATARRELFEETGYRASRWTYLGTSWPCIGYANEQISYFLAEELQKGERRLDEGEFLEVVTLPLEEAFRLSLEGGICDSKSLVGLYWLRAYLEGGLKGAAL</sequence>
<dbReference type="GO" id="GO:0006753">
    <property type="term" value="P:nucleoside phosphate metabolic process"/>
    <property type="evidence" value="ECO:0007669"/>
    <property type="project" value="TreeGrafter"/>
</dbReference>
<reference evidence="9" key="1">
    <citation type="journal article" date="2014" name="Int. J. Syst. Evol. Microbiol.">
        <title>Complete genome sequence of Corynebacterium casei LMG S-19264T (=DSM 44701T), isolated from a smear-ripened cheese.</title>
        <authorList>
            <consortium name="US DOE Joint Genome Institute (JGI-PGF)"/>
            <person name="Walter F."/>
            <person name="Albersmeier A."/>
            <person name="Kalinowski J."/>
            <person name="Ruckert C."/>
        </authorList>
    </citation>
    <scope>NUCLEOTIDE SEQUENCE</scope>
    <source>
        <strain evidence="9">KCTC 32182</strain>
    </source>
</reference>
<proteinExistence type="inferred from homology"/>
<dbReference type="PROSITE" id="PS51462">
    <property type="entry name" value="NUDIX"/>
    <property type="match status" value="1"/>
</dbReference>
<reference evidence="9" key="2">
    <citation type="submission" date="2020-09" db="EMBL/GenBank/DDBJ databases">
        <authorList>
            <person name="Sun Q."/>
            <person name="Kim S."/>
        </authorList>
    </citation>
    <scope>NUCLEOTIDE SEQUENCE</scope>
    <source>
        <strain evidence="9">KCTC 32182</strain>
    </source>
</reference>
<evidence type="ECO:0000256" key="2">
    <source>
        <dbReference type="ARBA" id="ARBA00001946"/>
    </source>
</evidence>
<dbReference type="Gene3D" id="3.90.79.10">
    <property type="entry name" value="Nucleoside Triphosphate Pyrophosphohydrolase"/>
    <property type="match status" value="1"/>
</dbReference>
<evidence type="ECO:0000256" key="7">
    <source>
        <dbReference type="ARBA" id="ARBA00032272"/>
    </source>
</evidence>
<dbReference type="AlphaFoldDB" id="A0A918NYH5"/>
<comment type="cofactor">
    <cofactor evidence="2">
        <name>Mg(2+)</name>
        <dbReference type="ChEBI" id="CHEBI:18420"/>
    </cofactor>
</comment>
<evidence type="ECO:0000256" key="6">
    <source>
        <dbReference type="ARBA" id="ARBA00032162"/>
    </source>
</evidence>
<evidence type="ECO:0000256" key="5">
    <source>
        <dbReference type="ARBA" id="ARBA00022801"/>
    </source>
</evidence>
<name>A0A918NYH5_9NEIS</name>
<comment type="catalytic activity">
    <reaction evidence="1">
        <text>GDP-alpha-D-mannose + H2O = alpha-D-mannose 1-phosphate + GMP + 2 H(+)</text>
        <dbReference type="Rhea" id="RHEA:27978"/>
        <dbReference type="ChEBI" id="CHEBI:15377"/>
        <dbReference type="ChEBI" id="CHEBI:15378"/>
        <dbReference type="ChEBI" id="CHEBI:57527"/>
        <dbReference type="ChEBI" id="CHEBI:58115"/>
        <dbReference type="ChEBI" id="CHEBI:58409"/>
    </reaction>
</comment>
<dbReference type="InterPro" id="IPR015797">
    <property type="entry name" value="NUDIX_hydrolase-like_dom_sf"/>
</dbReference>
<evidence type="ECO:0000313" key="10">
    <source>
        <dbReference type="Proteomes" id="UP000645257"/>
    </source>
</evidence>